<dbReference type="EMBL" id="JAEPWM010000008">
    <property type="protein sequence ID" value="MBK6007923.1"/>
    <property type="molecule type" value="Genomic_DNA"/>
</dbReference>
<keyword evidence="2" id="KW-1185">Reference proteome</keyword>
<name>A0A934WNU6_9BURK</name>
<proteinExistence type="predicted"/>
<sequence>MQRLARHVADVLEQAYAQARFEFLRIAVEPRFEGPLRAEIDRRLDLHRAVLEWRALQVIPPASATARP</sequence>
<comment type="caution">
    <text evidence="1">The sequence shown here is derived from an EMBL/GenBank/DDBJ whole genome shotgun (WGS) entry which is preliminary data.</text>
</comment>
<evidence type="ECO:0000313" key="1">
    <source>
        <dbReference type="EMBL" id="MBK6007923.1"/>
    </source>
</evidence>
<dbReference type="InterPro" id="IPR019291">
    <property type="entry name" value="Host_attachment_protein"/>
</dbReference>
<evidence type="ECO:0000313" key="2">
    <source>
        <dbReference type="Proteomes" id="UP000630528"/>
    </source>
</evidence>
<reference evidence="1" key="1">
    <citation type="journal article" date="2012" name="J. Microbiol. Biotechnol.">
        <title>Ramlibacter ginsenosidimutans sp. nov., with ginsenoside-converting activity.</title>
        <authorList>
            <person name="Wang L."/>
            <person name="An D.S."/>
            <person name="Kim S.G."/>
            <person name="Jin F.X."/>
            <person name="Kim S.C."/>
            <person name="Lee S.T."/>
            <person name="Im W.T."/>
        </authorList>
    </citation>
    <scope>NUCLEOTIDE SEQUENCE</scope>
    <source>
        <strain evidence="1">KACC 17527</strain>
    </source>
</reference>
<dbReference type="AlphaFoldDB" id="A0A934WNU6"/>
<reference evidence="1" key="2">
    <citation type="submission" date="2021-01" db="EMBL/GenBank/DDBJ databases">
        <authorList>
            <person name="Kang M."/>
        </authorList>
    </citation>
    <scope>NUCLEOTIDE SEQUENCE</scope>
    <source>
        <strain evidence="1">KACC 17527</strain>
    </source>
</reference>
<protein>
    <submittedName>
        <fullName evidence="1">Host attachment protein</fullName>
    </submittedName>
</protein>
<accession>A0A934WNU6</accession>
<dbReference type="Pfam" id="PF10116">
    <property type="entry name" value="Host_attach"/>
    <property type="match status" value="1"/>
</dbReference>
<dbReference type="Proteomes" id="UP000630528">
    <property type="component" value="Unassembled WGS sequence"/>
</dbReference>
<organism evidence="1 2">
    <name type="scientific">Ramlibacter ginsenosidimutans</name>
    <dbReference type="NCBI Taxonomy" id="502333"/>
    <lineage>
        <taxon>Bacteria</taxon>
        <taxon>Pseudomonadati</taxon>
        <taxon>Pseudomonadota</taxon>
        <taxon>Betaproteobacteria</taxon>
        <taxon>Burkholderiales</taxon>
        <taxon>Comamonadaceae</taxon>
        <taxon>Ramlibacter</taxon>
    </lineage>
</organism>
<gene>
    <name evidence="1" type="ORF">JJB11_17630</name>
</gene>